<keyword evidence="3" id="KW-1185">Reference proteome</keyword>
<proteinExistence type="predicted"/>
<comment type="caution">
    <text evidence="2">The sequence shown here is derived from an EMBL/GenBank/DDBJ whole genome shotgun (WGS) entry which is preliminary data.</text>
</comment>
<dbReference type="Proteomes" id="UP000032458">
    <property type="component" value="Unassembled WGS sequence"/>
</dbReference>
<accession>A0A0D7CHH8</accession>
<sequence length="112" mass="12050">MSFGALSGVANGLCGNGGRHLGDEGSECGDAAADEARQILRRHSDDVCGVLIDQGHGSPTKPSMPHFASTFMEGSSMARRVRESPGGRWPEQRSVVEQIRIDRGQERSQSLR</sequence>
<reference evidence="2 3" key="1">
    <citation type="submission" date="2014-09" db="EMBL/GenBank/DDBJ databases">
        <title>Draft genome sequence of Streptomyces natalensis ATCC 27448, producer of the antifungal pimaricin.</title>
        <authorList>
            <person name="Mendes M.V."/>
            <person name="Beites T."/>
            <person name="Pires S."/>
            <person name="Santos C.L."/>
            <person name="Moradas-Ferreira P."/>
        </authorList>
    </citation>
    <scope>NUCLEOTIDE SEQUENCE [LARGE SCALE GENOMIC DNA]</scope>
    <source>
        <strain evidence="2 3">ATCC 27448</strain>
    </source>
</reference>
<organism evidence="2 3">
    <name type="scientific">Streptomyces natalensis ATCC 27448</name>
    <dbReference type="NCBI Taxonomy" id="1240678"/>
    <lineage>
        <taxon>Bacteria</taxon>
        <taxon>Bacillati</taxon>
        <taxon>Actinomycetota</taxon>
        <taxon>Actinomycetes</taxon>
        <taxon>Kitasatosporales</taxon>
        <taxon>Streptomycetaceae</taxon>
        <taxon>Streptomyces</taxon>
    </lineage>
</organism>
<gene>
    <name evidence="2" type="ORF">SNA_25515</name>
</gene>
<evidence type="ECO:0000313" key="3">
    <source>
        <dbReference type="Proteomes" id="UP000032458"/>
    </source>
</evidence>
<name>A0A0D7CHH8_9ACTN</name>
<dbReference type="PATRIC" id="fig|1240678.4.peg.5428"/>
<evidence type="ECO:0000313" key="2">
    <source>
        <dbReference type="EMBL" id="KIZ15694.1"/>
    </source>
</evidence>
<feature type="region of interest" description="Disordered" evidence="1">
    <location>
        <begin position="82"/>
        <end position="112"/>
    </location>
</feature>
<dbReference type="AlphaFoldDB" id="A0A0D7CHH8"/>
<protein>
    <submittedName>
        <fullName evidence="2">Uncharacterized protein</fullName>
    </submittedName>
</protein>
<dbReference type="EMBL" id="JRKI01000032">
    <property type="protein sequence ID" value="KIZ15694.1"/>
    <property type="molecule type" value="Genomic_DNA"/>
</dbReference>
<evidence type="ECO:0000256" key="1">
    <source>
        <dbReference type="SAM" id="MobiDB-lite"/>
    </source>
</evidence>